<reference evidence="1" key="1">
    <citation type="submission" date="2021-05" db="EMBL/GenBank/DDBJ databases">
        <authorList>
            <person name="Pietrasiak N."/>
            <person name="Ward R."/>
            <person name="Stajich J.E."/>
            <person name="Kurbessoian T."/>
        </authorList>
    </citation>
    <scope>NUCLEOTIDE SEQUENCE</scope>
    <source>
        <strain evidence="1">CPER-KK1</strain>
    </source>
</reference>
<dbReference type="EMBL" id="JAHHIF010000084">
    <property type="protein sequence ID" value="MBW4549149.1"/>
    <property type="molecule type" value="Genomic_DNA"/>
</dbReference>
<protein>
    <submittedName>
        <fullName evidence="1">Uncharacterized protein</fullName>
    </submittedName>
</protein>
<name>A0A951UDI5_9CYAN</name>
<sequence>MEWYLDGYPTTLRNLSSTQVAIAMRVELVADDSKDIGYTEVDDGADSLWLLNGERDMFS</sequence>
<dbReference type="Proteomes" id="UP000753908">
    <property type="component" value="Unassembled WGS sequence"/>
</dbReference>
<reference evidence="1" key="2">
    <citation type="journal article" date="2022" name="Microbiol. Resour. Announc.">
        <title>Metagenome Sequencing to Explore Phylogenomics of Terrestrial Cyanobacteria.</title>
        <authorList>
            <person name="Ward R.D."/>
            <person name="Stajich J.E."/>
            <person name="Johansen J.R."/>
            <person name="Huntemann M."/>
            <person name="Clum A."/>
            <person name="Foster B."/>
            <person name="Foster B."/>
            <person name="Roux S."/>
            <person name="Palaniappan K."/>
            <person name="Varghese N."/>
            <person name="Mukherjee S."/>
            <person name="Reddy T.B.K."/>
            <person name="Daum C."/>
            <person name="Copeland A."/>
            <person name="Chen I.A."/>
            <person name="Ivanova N.N."/>
            <person name="Kyrpides N.C."/>
            <person name="Shapiro N."/>
            <person name="Eloe-Fadrosh E.A."/>
            <person name="Pietrasiak N."/>
        </authorList>
    </citation>
    <scope>NUCLEOTIDE SEQUENCE</scope>
    <source>
        <strain evidence="1">CPER-KK1</strain>
    </source>
</reference>
<organism evidence="1 2">
    <name type="scientific">Symplocastrum torsivum CPER-KK1</name>
    <dbReference type="NCBI Taxonomy" id="450513"/>
    <lineage>
        <taxon>Bacteria</taxon>
        <taxon>Bacillati</taxon>
        <taxon>Cyanobacteriota</taxon>
        <taxon>Cyanophyceae</taxon>
        <taxon>Oscillatoriophycideae</taxon>
        <taxon>Oscillatoriales</taxon>
        <taxon>Microcoleaceae</taxon>
        <taxon>Symplocastrum</taxon>
    </lineage>
</organism>
<comment type="caution">
    <text evidence="1">The sequence shown here is derived from an EMBL/GenBank/DDBJ whole genome shotgun (WGS) entry which is preliminary data.</text>
</comment>
<evidence type="ECO:0000313" key="1">
    <source>
        <dbReference type="EMBL" id="MBW4549149.1"/>
    </source>
</evidence>
<gene>
    <name evidence="1" type="ORF">KME25_32805</name>
</gene>
<evidence type="ECO:0000313" key="2">
    <source>
        <dbReference type="Proteomes" id="UP000753908"/>
    </source>
</evidence>
<dbReference type="AlphaFoldDB" id="A0A951UDI5"/>
<proteinExistence type="predicted"/>
<accession>A0A951UDI5</accession>